<reference evidence="2 3" key="1">
    <citation type="submission" date="2018-06" db="EMBL/GenBank/DDBJ databases">
        <authorList>
            <consortium name="Pathogen Informatics"/>
            <person name="Doyle S."/>
        </authorList>
    </citation>
    <scope>NUCLEOTIDE SEQUENCE [LARGE SCALE GENOMIC DNA]</scope>
    <source>
        <strain evidence="2 3">NCTC8256</strain>
    </source>
</reference>
<dbReference type="REBASE" id="414997">
    <property type="entry name" value="M.Sen8256DcmP"/>
</dbReference>
<gene>
    <name evidence="2" type="ORF">NCTC8256_02609</name>
</gene>
<organism evidence="2 3">
    <name type="scientific">Salmonella enterica I</name>
    <dbReference type="NCBI Taxonomy" id="59201"/>
    <lineage>
        <taxon>Bacteria</taxon>
        <taxon>Pseudomonadati</taxon>
        <taxon>Pseudomonadota</taxon>
        <taxon>Gammaproteobacteria</taxon>
        <taxon>Enterobacterales</taxon>
        <taxon>Enterobacteriaceae</taxon>
        <taxon>Salmonella</taxon>
    </lineage>
</organism>
<feature type="compositionally biased region" description="Basic and acidic residues" evidence="1">
    <location>
        <begin position="20"/>
        <end position="37"/>
    </location>
</feature>
<protein>
    <submittedName>
        <fullName evidence="2">Uncharacterized protein</fullName>
    </submittedName>
</protein>
<sequence>MFKRWVAHLNGLGEQALEPGHLKARNDERGMASFERQ</sequence>
<name>A0A379VP52_SALET</name>
<evidence type="ECO:0000256" key="1">
    <source>
        <dbReference type="SAM" id="MobiDB-lite"/>
    </source>
</evidence>
<dbReference type="AlphaFoldDB" id="A0A379VP52"/>
<dbReference type="EMBL" id="UGXR01000001">
    <property type="protein sequence ID" value="SUH08666.1"/>
    <property type="molecule type" value="Genomic_DNA"/>
</dbReference>
<evidence type="ECO:0000313" key="3">
    <source>
        <dbReference type="Proteomes" id="UP000254346"/>
    </source>
</evidence>
<dbReference type="Proteomes" id="UP000254346">
    <property type="component" value="Unassembled WGS sequence"/>
</dbReference>
<accession>A0A379VP52</accession>
<feature type="region of interest" description="Disordered" evidence="1">
    <location>
        <begin position="18"/>
        <end position="37"/>
    </location>
</feature>
<proteinExistence type="predicted"/>
<evidence type="ECO:0000313" key="2">
    <source>
        <dbReference type="EMBL" id="SUH08666.1"/>
    </source>
</evidence>